<comment type="catalytic activity">
    <reaction evidence="1">
        <text>a ribonucleoside 5'-phosphate + H2O = a ribonucleoside + phosphate</text>
        <dbReference type="Rhea" id="RHEA:12484"/>
        <dbReference type="ChEBI" id="CHEBI:15377"/>
        <dbReference type="ChEBI" id="CHEBI:18254"/>
        <dbReference type="ChEBI" id="CHEBI:43474"/>
        <dbReference type="ChEBI" id="CHEBI:58043"/>
        <dbReference type="EC" id="3.1.3.5"/>
    </reaction>
</comment>
<feature type="domain" description="5'-Nucleotidase C-terminal" evidence="14">
    <location>
        <begin position="1500"/>
        <end position="1663"/>
    </location>
</feature>
<evidence type="ECO:0000259" key="14">
    <source>
        <dbReference type="Pfam" id="PF02872"/>
    </source>
</evidence>
<dbReference type="InterPro" id="IPR008334">
    <property type="entry name" value="5'-Nucleotdase_C"/>
</dbReference>
<dbReference type="RefSeq" id="XP_023937284.1">
    <property type="nucleotide sequence ID" value="XM_024081516.2"/>
</dbReference>
<dbReference type="InterPro" id="IPR006179">
    <property type="entry name" value="5_nucleotidase/apyrase"/>
</dbReference>
<dbReference type="PANTHER" id="PTHR11575:SF24">
    <property type="entry name" value="5'-NUCLEOTIDASE"/>
    <property type="match status" value="1"/>
</dbReference>
<gene>
    <name evidence="16" type="primary">LOC112045364</name>
</gene>
<dbReference type="Gene3D" id="3.90.780.10">
    <property type="entry name" value="5'-Nucleotidase, C-terminal domain"/>
    <property type="match status" value="2"/>
</dbReference>
<dbReference type="KEGG" id="bany:112045364"/>
<evidence type="ECO:0000256" key="2">
    <source>
        <dbReference type="ARBA" id="ARBA00004613"/>
    </source>
</evidence>
<evidence type="ECO:0000256" key="12">
    <source>
        <dbReference type="SAM" id="SignalP"/>
    </source>
</evidence>
<organism evidence="15 16">
    <name type="scientific">Bicyclus anynana</name>
    <name type="common">Squinting bush brown butterfly</name>
    <dbReference type="NCBI Taxonomy" id="110368"/>
    <lineage>
        <taxon>Eukaryota</taxon>
        <taxon>Metazoa</taxon>
        <taxon>Ecdysozoa</taxon>
        <taxon>Arthropoda</taxon>
        <taxon>Hexapoda</taxon>
        <taxon>Insecta</taxon>
        <taxon>Pterygota</taxon>
        <taxon>Neoptera</taxon>
        <taxon>Endopterygota</taxon>
        <taxon>Lepidoptera</taxon>
        <taxon>Glossata</taxon>
        <taxon>Ditrysia</taxon>
        <taxon>Papilionoidea</taxon>
        <taxon>Nymphalidae</taxon>
        <taxon>Satyrinae</taxon>
        <taxon>Satyrini</taxon>
        <taxon>Mycalesina</taxon>
        <taxon>Bicyclus</taxon>
    </lineage>
</organism>
<dbReference type="GO" id="GO:0005615">
    <property type="term" value="C:extracellular space"/>
    <property type="evidence" value="ECO:0007669"/>
    <property type="project" value="UniProtKB-ARBA"/>
</dbReference>
<keyword evidence="9" id="KW-0547">Nucleotide-binding</keyword>
<evidence type="ECO:0000259" key="13">
    <source>
        <dbReference type="Pfam" id="PF00149"/>
    </source>
</evidence>
<dbReference type="InterPro" id="IPR036907">
    <property type="entry name" value="5'-Nucleotdase_C_sf"/>
</dbReference>
<dbReference type="SUPFAM" id="SSF55816">
    <property type="entry name" value="5'-nucleotidase (syn. UDP-sugar hydrolase), C-terminal domain"/>
    <property type="match status" value="4"/>
</dbReference>
<dbReference type="Pfam" id="PF00149">
    <property type="entry name" value="Metallophos"/>
    <property type="match status" value="1"/>
</dbReference>
<dbReference type="InterPro" id="IPR029052">
    <property type="entry name" value="Metallo-depent_PP-like"/>
</dbReference>
<keyword evidence="7" id="KW-0479">Metal-binding</keyword>
<dbReference type="Proteomes" id="UP001652582">
    <property type="component" value="Chromosome 19"/>
</dbReference>
<keyword evidence="11" id="KW-1199">Hemostasis impairing toxin</keyword>
<dbReference type="GO" id="GO:0006196">
    <property type="term" value="P:AMP catabolic process"/>
    <property type="evidence" value="ECO:0007669"/>
    <property type="project" value="TreeGrafter"/>
</dbReference>
<dbReference type="Pfam" id="PF02872">
    <property type="entry name" value="5_nucleotid_C"/>
    <property type="match status" value="4"/>
</dbReference>
<dbReference type="GO" id="GO:0005886">
    <property type="term" value="C:plasma membrane"/>
    <property type="evidence" value="ECO:0007669"/>
    <property type="project" value="TreeGrafter"/>
</dbReference>
<keyword evidence="8 12" id="KW-0732">Signal</keyword>
<dbReference type="FunFam" id="3.60.21.10:FF:000020">
    <property type="entry name" value="NT5E isoform 4"/>
    <property type="match status" value="2"/>
</dbReference>
<feature type="domain" description="5'-Nucleotidase C-terminal" evidence="14">
    <location>
        <begin position="772"/>
        <end position="946"/>
    </location>
</feature>
<dbReference type="SUPFAM" id="SSF56300">
    <property type="entry name" value="Metallo-dependent phosphatases"/>
    <property type="match status" value="4"/>
</dbReference>
<evidence type="ECO:0000256" key="1">
    <source>
        <dbReference type="ARBA" id="ARBA00000815"/>
    </source>
</evidence>
<comment type="subcellular location">
    <subcellularLocation>
        <location evidence="2">Secreted</location>
    </subcellularLocation>
</comment>
<protein>
    <submittedName>
        <fullName evidence="16">Uncharacterized protein LOC112045364</fullName>
    </submittedName>
</protein>
<feature type="domain" description="5'-Nucleotidase C-terminal" evidence="14">
    <location>
        <begin position="1167"/>
        <end position="1272"/>
    </location>
</feature>
<evidence type="ECO:0000256" key="10">
    <source>
        <dbReference type="ARBA" id="ARBA00022801"/>
    </source>
</evidence>
<comment type="similarity">
    <text evidence="3">Belongs to the 5'-nucleotidase family.</text>
</comment>
<reference evidence="16" key="1">
    <citation type="submission" date="2025-08" db="UniProtKB">
        <authorList>
            <consortium name="RefSeq"/>
        </authorList>
    </citation>
    <scope>IDENTIFICATION</scope>
</reference>
<keyword evidence="6" id="KW-0800">Toxin</keyword>
<dbReference type="Gene3D" id="3.60.21.10">
    <property type="match status" value="4"/>
</dbReference>
<evidence type="ECO:0000256" key="8">
    <source>
        <dbReference type="ARBA" id="ARBA00022729"/>
    </source>
</evidence>
<feature type="chain" id="PRO_5026831252" evidence="12">
    <location>
        <begin position="20"/>
        <end position="1741"/>
    </location>
</feature>
<dbReference type="PANTHER" id="PTHR11575">
    <property type="entry name" value="5'-NUCLEOTIDASE-RELATED"/>
    <property type="match status" value="1"/>
</dbReference>
<accession>A0A6J1MRZ5</accession>
<evidence type="ECO:0000256" key="6">
    <source>
        <dbReference type="ARBA" id="ARBA00022656"/>
    </source>
</evidence>
<sequence>MTRLPHITAVLAVVALSSSSIVKSPTDGQNFELLILHNNDMHARFEQTSQLSGACTTADREAGKCYGGFPRVAHVVKEARKAAASGEGPPVLYLNAGDTYTGTAWFTIYKWKVAAEFLNALQPDAVSLGSNELETGSTELTPFLQNLDTTVLANNVIIHTKEAKRIIQKSVVKDIQGVKVGIVGYVTPDKITLDRDGTVEYIDEVIALNEEVAKLKANDIEIIIALGHSELTKAIEIATEVDGIDLVINGQKNLFFSNGSNAEETLIEPIVVVQKASKRVPVVQSFAYNKHLGKIRAVFNPAGVLTDYEVDPILLDETINQNVEISDIIQRHSRDVSVSTPIGSSVVYLVGDSCRIEECNLGNLVADSIVYYYATRYQSERWTDVPVAILSGSSFAGNIRPLVRPITITRHDLLNTIPESSNLVVVTMSGAVLKEVLEHNVGEYSRNVPRDSFLQFSGIRVSYDFAKERGSRVTNAVVRCWDCSIPDFFAINDTTSYKILMPSTLANGANGFSMLSDLPRVELEYDAITCTEEYIKKRSPVYPEIADRVSLGNHEFDNGVSGLTPFIRNLSCPTLAANLILTSEPTLQAEKNLMNSVVFNINGTQIGIIGYLTPETKILAIGNNVDYIDEIIAIREELNKLKNEGVQIFIALGHSGYLKDLEIAEKVDGIDLVIGGHTNTFLWNGETIDSETPLGPYPTLVKQKSGRQVPVVQAYAYTKYLGKLHLLFNSRGEIVRLDGNPILLDKSVPQDPSVLSIVERYRENIIKISEVVVGTSSTVLDGLSCRIQECNLGNLIADAMIDKYASEYFGEGWTDTPIAVIQGGGIRTSISHVDQRFNISKGDLYSVMPFDGNLVKVTINGIKILKMLEHSVSSYNIISAPGQFLQVSGLKVEYDFKKPPGARVVNVLVRCGKCQIPTYGPLNKTGDYNILTNGFMANGGDGFNSLGNHEFDQGVNGLSPFIENLTCPVLAANLILTKVPELEKEANLRKSVIFNISSTSIGVIGYLTPETKTLVAKNDVEYVDEIIALKEEVQKLKSEGVHIIIGLGHSGFLRDLEIAKAVDGLNLVIGGHSNTFLWNGSSPDSEKSLGPYPTYVTQPSGKKVPVVQAYAYTKYLGKLHMVFNKDSDLLSADGIPILLDNTIPQDPEVLDIVEKYRAQILNYTDEVVGTTSVVLEGLSCQHKECNMGNLITDAMVSCYANEYKSNNHWTDAPIAVLQGGGIRSSIAHDETPAEITKGDLIAVLPFDGDLTIVTMSGEVLMLMLEHSSLGNHEFDEEVEGLVPFIRNLTSPIVTANLIVNNVPELENIPNLYNSLVITKNGVKIGIIGYLTPETKYLAPKNNVEYEDEIVALNREVKRLKDLRIQILIALGHSGFVKDLEIAEKVDDIDLVIGGHSNTFLVNSNYTDEKPEYPQGPYPALVKQKSGRIVPVVQAYAYTKYLGKLHLIFDGKGEIVKFSGNPILLNNDVPEDPELLEIVKRYQKDVDQINNKVVGSSVVLLDGDSCRLRECNMGNFLNDAIIDYTKTYFNNSSQFYISIIQGGRIRISLNHAEKPFLITRGDLMTIVPYSDTLCVLTMNGIVLRQALEHSVKGWRKIDTPGQFLQYSGVEVVYDLAQKAGSRIVKAKAICTKCSELSDLQDDYEYKVITSIFIADGGDGYTMFEKLPREVLPYNEVESALNYLVKQSPIHPVLSDRIIILNEDKVTIIPSARQNPAPSVANQLNAKLYYLLLTFGLVYYCFC</sequence>
<evidence type="ECO:0000256" key="3">
    <source>
        <dbReference type="ARBA" id="ARBA00006654"/>
    </source>
</evidence>
<feature type="signal peptide" evidence="12">
    <location>
        <begin position="1"/>
        <end position="19"/>
    </location>
</feature>
<dbReference type="GO" id="GO:0090729">
    <property type="term" value="F:toxin activity"/>
    <property type="evidence" value="ECO:0007669"/>
    <property type="project" value="UniProtKB-KW"/>
</dbReference>
<dbReference type="GO" id="GO:0000166">
    <property type="term" value="F:nucleotide binding"/>
    <property type="evidence" value="ECO:0007669"/>
    <property type="project" value="UniProtKB-KW"/>
</dbReference>
<evidence type="ECO:0000256" key="9">
    <source>
        <dbReference type="ARBA" id="ARBA00022741"/>
    </source>
</evidence>
<evidence type="ECO:0000313" key="16">
    <source>
        <dbReference type="RefSeq" id="XP_023937284.1"/>
    </source>
</evidence>
<dbReference type="GeneID" id="112045364"/>
<dbReference type="FunFam" id="3.90.780.10:FF:000004">
    <property type="entry name" value="UDP-sugar hydrolase, putative"/>
    <property type="match status" value="1"/>
</dbReference>
<dbReference type="GO" id="GO:0008253">
    <property type="term" value="F:5'-nucleotidase activity"/>
    <property type="evidence" value="ECO:0007669"/>
    <property type="project" value="UniProtKB-EC"/>
</dbReference>
<dbReference type="OrthoDB" id="7722975at2759"/>
<evidence type="ECO:0000256" key="5">
    <source>
        <dbReference type="ARBA" id="ARBA00022525"/>
    </source>
</evidence>
<name>A0A6J1MRZ5_BICAN</name>
<evidence type="ECO:0000256" key="4">
    <source>
        <dbReference type="ARBA" id="ARBA00022442"/>
    </source>
</evidence>
<dbReference type="GO" id="GO:0046872">
    <property type="term" value="F:metal ion binding"/>
    <property type="evidence" value="ECO:0007669"/>
    <property type="project" value="UniProtKB-KW"/>
</dbReference>
<keyword evidence="4" id="KW-1201">Platelet aggregation inhibiting toxin</keyword>
<dbReference type="PRINTS" id="PR01607">
    <property type="entry name" value="APYRASEFAMLY"/>
</dbReference>
<keyword evidence="15" id="KW-1185">Reference proteome</keyword>
<keyword evidence="10" id="KW-0378">Hydrolase</keyword>
<feature type="domain" description="5'-Nucleotidase C-terminal" evidence="14">
    <location>
        <begin position="349"/>
        <end position="516"/>
    </location>
</feature>
<evidence type="ECO:0000313" key="15">
    <source>
        <dbReference type="Proteomes" id="UP001652582"/>
    </source>
</evidence>
<evidence type="ECO:0000256" key="7">
    <source>
        <dbReference type="ARBA" id="ARBA00022723"/>
    </source>
</evidence>
<evidence type="ECO:0000256" key="11">
    <source>
        <dbReference type="ARBA" id="ARBA00023240"/>
    </source>
</evidence>
<feature type="domain" description="Calcineurin-like phosphoesterase" evidence="13">
    <location>
        <begin position="35"/>
        <end position="250"/>
    </location>
</feature>
<dbReference type="InterPro" id="IPR004843">
    <property type="entry name" value="Calcineurin-like_PHP"/>
</dbReference>
<proteinExistence type="inferred from homology"/>
<keyword evidence="5" id="KW-0964">Secreted</keyword>